<evidence type="ECO:0000256" key="1">
    <source>
        <dbReference type="SAM" id="Coils"/>
    </source>
</evidence>
<proteinExistence type="predicted"/>
<accession>A0A644SY96</accession>
<sequence length="121" mass="13294">MSKGSIRSYALACLVGFLLGGGATVGFYRSTLKHQQAAFATTLDALADSRRIADDYRRELNSARRASGELIEKLAQTLPEISRIAGEHERALAAVRVLRGVFNQLRQEFDEGYMGNKDSSN</sequence>
<dbReference type="AlphaFoldDB" id="A0A644SY96"/>
<feature type="coiled-coil region" evidence="1">
    <location>
        <begin position="46"/>
        <end position="73"/>
    </location>
</feature>
<protein>
    <submittedName>
        <fullName evidence="2">Uncharacterized protein</fullName>
    </submittedName>
</protein>
<name>A0A644SY96_9ZZZZ</name>
<organism evidence="2">
    <name type="scientific">bioreactor metagenome</name>
    <dbReference type="NCBI Taxonomy" id="1076179"/>
    <lineage>
        <taxon>unclassified sequences</taxon>
        <taxon>metagenomes</taxon>
        <taxon>ecological metagenomes</taxon>
    </lineage>
</organism>
<keyword evidence="1" id="KW-0175">Coiled coil</keyword>
<dbReference type="EMBL" id="VSSQ01000010">
    <property type="protein sequence ID" value="MPL59624.1"/>
    <property type="molecule type" value="Genomic_DNA"/>
</dbReference>
<comment type="caution">
    <text evidence="2">The sequence shown here is derived from an EMBL/GenBank/DDBJ whole genome shotgun (WGS) entry which is preliminary data.</text>
</comment>
<reference evidence="2" key="1">
    <citation type="submission" date="2019-08" db="EMBL/GenBank/DDBJ databases">
        <authorList>
            <person name="Kucharzyk K."/>
            <person name="Murdoch R.W."/>
            <person name="Higgins S."/>
            <person name="Loffler F."/>
        </authorList>
    </citation>
    <scope>NUCLEOTIDE SEQUENCE</scope>
</reference>
<gene>
    <name evidence="2" type="ORF">SDC9_05178</name>
</gene>
<evidence type="ECO:0000313" key="2">
    <source>
        <dbReference type="EMBL" id="MPL59624.1"/>
    </source>
</evidence>